<dbReference type="Proteomes" id="UP000705983">
    <property type="component" value="Unassembled WGS sequence"/>
</dbReference>
<evidence type="ECO:0000313" key="2">
    <source>
        <dbReference type="EMBL" id="MBM9432350.1"/>
    </source>
</evidence>
<protein>
    <submittedName>
        <fullName evidence="2">DUF4145 domain-containing protein</fullName>
    </submittedName>
</protein>
<proteinExistence type="predicted"/>
<feature type="domain" description="DUF4145" evidence="1">
    <location>
        <begin position="11"/>
        <end position="98"/>
    </location>
</feature>
<organism evidence="2 3">
    <name type="scientific">Flaviflexus equikiangi</name>
    <dbReference type="NCBI Taxonomy" id="2758573"/>
    <lineage>
        <taxon>Bacteria</taxon>
        <taxon>Bacillati</taxon>
        <taxon>Actinomycetota</taxon>
        <taxon>Actinomycetes</taxon>
        <taxon>Actinomycetales</taxon>
        <taxon>Actinomycetaceae</taxon>
        <taxon>Flaviflexus</taxon>
    </lineage>
</organism>
<gene>
    <name evidence="2" type="ORF">JVW63_01310</name>
</gene>
<name>A0ABS2TCH1_9ACTO</name>
<accession>A0ABS2TCH1</accession>
<dbReference type="InterPro" id="IPR025285">
    <property type="entry name" value="DUF4145"/>
</dbReference>
<dbReference type="RefSeq" id="WP_187995924.1">
    <property type="nucleotide sequence ID" value="NZ_JACEXG010000001.1"/>
</dbReference>
<keyword evidence="3" id="KW-1185">Reference proteome</keyword>
<comment type="caution">
    <text evidence="2">The sequence shown here is derived from an EMBL/GenBank/DDBJ whole genome shotgun (WGS) entry which is preliminary data.</text>
</comment>
<dbReference type="Pfam" id="PF13643">
    <property type="entry name" value="DUF4145"/>
    <property type="match status" value="1"/>
</dbReference>
<reference evidence="3" key="1">
    <citation type="submission" date="2021-02" db="EMBL/GenBank/DDBJ databases">
        <title>Leucobacter sp. CX169.</title>
        <authorList>
            <person name="Cheng Y."/>
        </authorList>
    </citation>
    <scope>NUCLEOTIDE SEQUENCE [LARGE SCALE GENOMIC DNA]</scope>
    <source>
        <strain evidence="3">JY899</strain>
    </source>
</reference>
<evidence type="ECO:0000259" key="1">
    <source>
        <dbReference type="Pfam" id="PF13643"/>
    </source>
</evidence>
<dbReference type="EMBL" id="JAFFJS010000001">
    <property type="protein sequence ID" value="MBM9432350.1"/>
    <property type="molecule type" value="Genomic_DNA"/>
</dbReference>
<sequence length="129" mass="14315">MPEHISDAASESYACYQIRSYRAAILMARSVVEAVAKDKGATTGNLYKKIDKLADDRIISPLTAETAHEIRFMGNDMAHGDFVAPVSEDECDDLLNFMSSLLAEVYQTPAKLSRHREVRALRKVQAPAE</sequence>
<evidence type="ECO:0000313" key="3">
    <source>
        <dbReference type="Proteomes" id="UP000705983"/>
    </source>
</evidence>